<dbReference type="NCBIfam" id="TIGR00711">
    <property type="entry name" value="efflux_EmrB"/>
    <property type="match status" value="1"/>
</dbReference>
<name>A0AAV4ZJB3_9HYPH</name>
<evidence type="ECO:0000259" key="9">
    <source>
        <dbReference type="PROSITE" id="PS50850"/>
    </source>
</evidence>
<dbReference type="InterPro" id="IPR011701">
    <property type="entry name" value="MFS"/>
</dbReference>
<accession>A0AAV4ZJB3</accession>
<dbReference type="PANTHER" id="PTHR42718">
    <property type="entry name" value="MAJOR FACILITATOR SUPERFAMILY MULTIDRUG TRANSPORTER MFSC"/>
    <property type="match status" value="1"/>
</dbReference>
<dbReference type="SUPFAM" id="SSF103473">
    <property type="entry name" value="MFS general substrate transporter"/>
    <property type="match status" value="1"/>
</dbReference>
<gene>
    <name evidence="10" type="primary">emrB_1</name>
    <name evidence="10" type="ORF">BHAOGJBA_1801</name>
</gene>
<reference evidence="10" key="1">
    <citation type="journal article" date="2016" name="Front. Microbiol.">
        <title>Genome Sequence of the Piezophilic, Mesophilic Sulfate-Reducing Bacterium Desulfovibrio indicus J2T.</title>
        <authorList>
            <person name="Cao J."/>
            <person name="Maignien L."/>
            <person name="Shao Z."/>
            <person name="Alain K."/>
            <person name="Jebbar M."/>
        </authorList>
    </citation>
    <scope>NUCLEOTIDE SEQUENCE</scope>
    <source>
        <strain evidence="10">DSM 16372</strain>
    </source>
</reference>
<evidence type="ECO:0000256" key="5">
    <source>
        <dbReference type="ARBA" id="ARBA00022692"/>
    </source>
</evidence>
<keyword evidence="6 8" id="KW-1133">Transmembrane helix</keyword>
<dbReference type="EMBL" id="BPQO01000006">
    <property type="protein sequence ID" value="GJD88287.1"/>
    <property type="molecule type" value="Genomic_DNA"/>
</dbReference>
<dbReference type="PANTHER" id="PTHR42718:SF9">
    <property type="entry name" value="MAJOR FACILITATOR SUPERFAMILY MULTIDRUG TRANSPORTER MFSC"/>
    <property type="match status" value="1"/>
</dbReference>
<evidence type="ECO:0000313" key="11">
    <source>
        <dbReference type="Proteomes" id="UP001055247"/>
    </source>
</evidence>
<keyword evidence="5 8" id="KW-0812">Transmembrane</keyword>
<keyword evidence="7 8" id="KW-0472">Membrane</keyword>
<feature type="transmembrane region" description="Helical" evidence="8">
    <location>
        <begin position="191"/>
        <end position="213"/>
    </location>
</feature>
<feature type="transmembrane region" description="Helical" evidence="8">
    <location>
        <begin position="225"/>
        <end position="245"/>
    </location>
</feature>
<comment type="subcellular location">
    <subcellularLocation>
        <location evidence="1">Cell membrane</location>
        <topology evidence="1">Multi-pass membrane protein</topology>
    </subcellularLocation>
</comment>
<dbReference type="Gene3D" id="1.20.1250.20">
    <property type="entry name" value="MFS general substrate transporter like domains"/>
    <property type="match status" value="1"/>
</dbReference>
<dbReference type="CDD" id="cd17503">
    <property type="entry name" value="MFS_LmrB_MDR_like"/>
    <property type="match status" value="1"/>
</dbReference>
<feature type="transmembrane region" description="Helical" evidence="8">
    <location>
        <begin position="130"/>
        <end position="155"/>
    </location>
</feature>
<evidence type="ECO:0000313" key="10">
    <source>
        <dbReference type="EMBL" id="GJD88287.1"/>
    </source>
</evidence>
<evidence type="ECO:0000256" key="4">
    <source>
        <dbReference type="ARBA" id="ARBA00022475"/>
    </source>
</evidence>
<dbReference type="Gene3D" id="1.20.1720.10">
    <property type="entry name" value="Multidrug resistance protein D"/>
    <property type="match status" value="1"/>
</dbReference>
<protein>
    <submittedName>
        <fullName evidence="10">Colistin resistance protein EmrB</fullName>
    </submittedName>
</protein>
<dbReference type="AlphaFoldDB" id="A0AAV4ZJB3"/>
<dbReference type="InterPro" id="IPR004638">
    <property type="entry name" value="EmrB-like"/>
</dbReference>
<dbReference type="InterPro" id="IPR036259">
    <property type="entry name" value="MFS_trans_sf"/>
</dbReference>
<keyword evidence="3" id="KW-0813">Transport</keyword>
<feature type="transmembrane region" description="Helical" evidence="8">
    <location>
        <begin position="360"/>
        <end position="380"/>
    </location>
</feature>
<feature type="domain" description="Major facilitator superfamily (MFS) profile" evidence="9">
    <location>
        <begin position="39"/>
        <end position="532"/>
    </location>
</feature>
<evidence type="ECO:0000256" key="6">
    <source>
        <dbReference type="ARBA" id="ARBA00022989"/>
    </source>
</evidence>
<evidence type="ECO:0000256" key="3">
    <source>
        <dbReference type="ARBA" id="ARBA00022448"/>
    </source>
</evidence>
<feature type="transmembrane region" description="Helical" evidence="8">
    <location>
        <begin position="167"/>
        <end position="185"/>
    </location>
</feature>
<dbReference type="GO" id="GO:0005886">
    <property type="term" value="C:plasma membrane"/>
    <property type="evidence" value="ECO:0007669"/>
    <property type="project" value="UniProtKB-SubCell"/>
</dbReference>
<comment type="similarity">
    <text evidence="2">Belongs to the major facilitator superfamily. EmrB family.</text>
</comment>
<evidence type="ECO:0000256" key="8">
    <source>
        <dbReference type="SAM" id="Phobius"/>
    </source>
</evidence>
<dbReference type="Proteomes" id="UP001055247">
    <property type="component" value="Unassembled WGS sequence"/>
</dbReference>
<evidence type="ECO:0000256" key="7">
    <source>
        <dbReference type="ARBA" id="ARBA00023136"/>
    </source>
</evidence>
<dbReference type="PROSITE" id="PS50850">
    <property type="entry name" value="MFS"/>
    <property type="match status" value="1"/>
</dbReference>
<comment type="caution">
    <text evidence="10">The sequence shown here is derived from an EMBL/GenBank/DDBJ whole genome shotgun (WGS) entry which is preliminary data.</text>
</comment>
<reference evidence="10" key="2">
    <citation type="submission" date="2021-08" db="EMBL/GenBank/DDBJ databases">
        <authorList>
            <person name="Tani A."/>
            <person name="Ola A."/>
            <person name="Ogura Y."/>
            <person name="Katsura K."/>
            <person name="Hayashi T."/>
        </authorList>
    </citation>
    <scope>NUCLEOTIDE SEQUENCE</scope>
    <source>
        <strain evidence="10">DSM 16372</strain>
    </source>
</reference>
<feature type="transmembrane region" description="Helical" evidence="8">
    <location>
        <begin position="328"/>
        <end position="348"/>
    </location>
</feature>
<feature type="transmembrane region" description="Helical" evidence="8">
    <location>
        <begin position="295"/>
        <end position="316"/>
    </location>
</feature>
<dbReference type="InterPro" id="IPR020846">
    <property type="entry name" value="MFS_dom"/>
</dbReference>
<dbReference type="Pfam" id="PF07690">
    <property type="entry name" value="MFS_1"/>
    <property type="match status" value="1"/>
</dbReference>
<dbReference type="GO" id="GO:0022857">
    <property type="term" value="F:transmembrane transporter activity"/>
    <property type="evidence" value="ECO:0007669"/>
    <property type="project" value="InterPro"/>
</dbReference>
<evidence type="ECO:0000256" key="1">
    <source>
        <dbReference type="ARBA" id="ARBA00004651"/>
    </source>
</evidence>
<proteinExistence type="inferred from homology"/>
<keyword evidence="11" id="KW-1185">Reference proteome</keyword>
<organism evidence="10 11">
    <name type="scientific">Methylobacterium hispanicum</name>
    <dbReference type="NCBI Taxonomy" id="270350"/>
    <lineage>
        <taxon>Bacteria</taxon>
        <taxon>Pseudomonadati</taxon>
        <taxon>Pseudomonadota</taxon>
        <taxon>Alphaproteobacteria</taxon>
        <taxon>Hyphomicrobiales</taxon>
        <taxon>Methylobacteriaceae</taxon>
        <taxon>Methylobacterium</taxon>
    </lineage>
</organism>
<feature type="transmembrane region" description="Helical" evidence="8">
    <location>
        <begin position="104"/>
        <end position="124"/>
    </location>
</feature>
<sequence>MAAQATAQATAQAAAQATAQAAAGPVPADPPLDRRRMVAFVCMVFGMFMAILDIQIVSASLNEIQAGLSASGDEIPWVQTSYLIAEVISIPLSGTLSRVLSTRWMFSISAGGFTLMSLMCATSSSIGEMIVWRAAQGFIGGGMIPTVFASAFTIFPPSKRTIVSPMIGLVATLAPTIGPTVGGYLTDLFSWHWLFLINIVPGIFVTVSTWFLVDFDRPNLDLLKSFDWAGLAFMAGFLGCLEYVLEEGPNHDWLQDEAVFVCALVCAVSGVLFFWRVFTARQPIVDLRAFSDRNFAGGCVFSFVMGIGLYGLTYLYPVYLARVRGYSALQIGETMFVSGLCMFATAPVAGKLSAKLDPRVMMALGFGGFALGTWIVTGLTKDWDFWELLLPQVLRGCSLMLCMIPINNIALGTLPPERMKNASGLFNLTRNLGGAVGLALINTVLNARWDLHLARLHERFTWANTAALERLDAMRRQFEAFGGDANGMALKAMTNTVRVQGLVMSFEDVFLVLTVLFLAMACGTPLIRRPKGAAPAGAGH</sequence>
<feature type="transmembrane region" description="Helical" evidence="8">
    <location>
        <begin position="37"/>
        <end position="57"/>
    </location>
</feature>
<evidence type="ECO:0000256" key="2">
    <source>
        <dbReference type="ARBA" id="ARBA00008537"/>
    </source>
</evidence>
<keyword evidence="4" id="KW-1003">Cell membrane</keyword>
<feature type="transmembrane region" description="Helical" evidence="8">
    <location>
        <begin position="257"/>
        <end position="275"/>
    </location>
</feature>
<feature type="transmembrane region" description="Helical" evidence="8">
    <location>
        <begin position="509"/>
        <end position="527"/>
    </location>
</feature>